<dbReference type="PANTHER" id="PTHR42852:SF18">
    <property type="entry name" value="CHROMOSOME UNDETERMINED SCAFFOLD_47, WHOLE GENOME SHOTGUN SEQUENCE"/>
    <property type="match status" value="1"/>
</dbReference>
<keyword evidence="3" id="KW-0676">Redox-active center</keyword>
<dbReference type="SUPFAM" id="SSF52833">
    <property type="entry name" value="Thioredoxin-like"/>
    <property type="match status" value="1"/>
</dbReference>
<evidence type="ECO:0000313" key="6">
    <source>
        <dbReference type="Proteomes" id="UP000244248"/>
    </source>
</evidence>
<dbReference type="Pfam" id="PF08534">
    <property type="entry name" value="Redoxin"/>
    <property type="match status" value="1"/>
</dbReference>
<protein>
    <recommendedName>
        <fullName evidence="4">Thioredoxin domain-containing protein</fullName>
    </recommendedName>
</protein>
<dbReference type="AlphaFoldDB" id="A0A2T5MIC0"/>
<dbReference type="Proteomes" id="UP000244248">
    <property type="component" value="Unassembled WGS sequence"/>
</dbReference>
<name>A0A2T5MIC0_9GAMM</name>
<dbReference type="InterPro" id="IPR017937">
    <property type="entry name" value="Thioredoxin_CS"/>
</dbReference>
<dbReference type="InterPro" id="IPR013740">
    <property type="entry name" value="Redoxin"/>
</dbReference>
<dbReference type="GO" id="GO:0030313">
    <property type="term" value="C:cell envelope"/>
    <property type="evidence" value="ECO:0007669"/>
    <property type="project" value="UniProtKB-SubCell"/>
</dbReference>
<gene>
    <name evidence="5" type="ORF">CJD38_06715</name>
</gene>
<sequence>MNPSTRKTVIVVVLALIGALGGLWTSHMWRSISAPTTPTLAPAISFNGLDGKPVTFAQYKGKLLLVNFWATWCAPCLNEMPLLVKAQKQYGAQGLQIIGPALDEAKDVQALATKLGVNYPVMADFASADAAMQTLGNKQGGLPFSVFINAEGMIVKTVLGELHEDDLHTLIKTHLPK</sequence>
<keyword evidence="6" id="KW-1185">Reference proteome</keyword>
<dbReference type="Gene3D" id="3.40.30.10">
    <property type="entry name" value="Glutaredoxin"/>
    <property type="match status" value="1"/>
</dbReference>
<dbReference type="PROSITE" id="PS00194">
    <property type="entry name" value="THIOREDOXIN_1"/>
    <property type="match status" value="1"/>
</dbReference>
<evidence type="ECO:0000256" key="1">
    <source>
        <dbReference type="ARBA" id="ARBA00004196"/>
    </source>
</evidence>
<dbReference type="RefSeq" id="WP_107939530.1">
    <property type="nucleotide sequence ID" value="NZ_QANS01000002.1"/>
</dbReference>
<dbReference type="InterPro" id="IPR013766">
    <property type="entry name" value="Thioredoxin_domain"/>
</dbReference>
<reference evidence="5 6" key="1">
    <citation type="submission" date="2018-04" db="EMBL/GenBank/DDBJ databases">
        <title>Novel species isolated from glacier.</title>
        <authorList>
            <person name="Liu Q."/>
            <person name="Xin Y.-H."/>
        </authorList>
    </citation>
    <scope>NUCLEOTIDE SEQUENCE [LARGE SCALE GENOMIC DNA]</scope>
    <source>
        <strain evidence="5 6">GT1R17</strain>
    </source>
</reference>
<feature type="domain" description="Thioredoxin" evidence="4">
    <location>
        <begin position="35"/>
        <end position="176"/>
    </location>
</feature>
<dbReference type="PROSITE" id="PS51352">
    <property type="entry name" value="THIOREDOXIN_2"/>
    <property type="match status" value="1"/>
</dbReference>
<keyword evidence="2" id="KW-0201">Cytochrome c-type biogenesis</keyword>
<dbReference type="EMBL" id="QANS01000002">
    <property type="protein sequence ID" value="PTU32336.1"/>
    <property type="molecule type" value="Genomic_DNA"/>
</dbReference>
<evidence type="ECO:0000259" key="4">
    <source>
        <dbReference type="PROSITE" id="PS51352"/>
    </source>
</evidence>
<dbReference type="GO" id="GO:0017004">
    <property type="term" value="P:cytochrome complex assembly"/>
    <property type="evidence" value="ECO:0007669"/>
    <property type="project" value="UniProtKB-KW"/>
</dbReference>
<organism evidence="5 6">
    <name type="scientific">Stenotrophobium rhamnosiphilum</name>
    <dbReference type="NCBI Taxonomy" id="2029166"/>
    <lineage>
        <taxon>Bacteria</taxon>
        <taxon>Pseudomonadati</taxon>
        <taxon>Pseudomonadota</taxon>
        <taxon>Gammaproteobacteria</taxon>
        <taxon>Nevskiales</taxon>
        <taxon>Nevskiaceae</taxon>
        <taxon>Stenotrophobium</taxon>
    </lineage>
</organism>
<dbReference type="InterPro" id="IPR050553">
    <property type="entry name" value="Thioredoxin_ResA/DsbE_sf"/>
</dbReference>
<comment type="subcellular location">
    <subcellularLocation>
        <location evidence="1">Cell envelope</location>
    </subcellularLocation>
</comment>
<comment type="caution">
    <text evidence="5">The sequence shown here is derived from an EMBL/GenBank/DDBJ whole genome shotgun (WGS) entry which is preliminary data.</text>
</comment>
<dbReference type="CDD" id="cd02966">
    <property type="entry name" value="TlpA_like_family"/>
    <property type="match status" value="1"/>
</dbReference>
<evidence type="ECO:0000256" key="3">
    <source>
        <dbReference type="ARBA" id="ARBA00023284"/>
    </source>
</evidence>
<dbReference type="OrthoDB" id="9788279at2"/>
<dbReference type="PANTHER" id="PTHR42852">
    <property type="entry name" value="THIOL:DISULFIDE INTERCHANGE PROTEIN DSBE"/>
    <property type="match status" value="1"/>
</dbReference>
<evidence type="ECO:0000256" key="2">
    <source>
        <dbReference type="ARBA" id="ARBA00022748"/>
    </source>
</evidence>
<dbReference type="InterPro" id="IPR036249">
    <property type="entry name" value="Thioredoxin-like_sf"/>
</dbReference>
<proteinExistence type="predicted"/>
<evidence type="ECO:0000313" key="5">
    <source>
        <dbReference type="EMBL" id="PTU32336.1"/>
    </source>
</evidence>
<dbReference type="GO" id="GO:0015036">
    <property type="term" value="F:disulfide oxidoreductase activity"/>
    <property type="evidence" value="ECO:0007669"/>
    <property type="project" value="UniProtKB-ARBA"/>
</dbReference>
<accession>A0A2T5MIC0</accession>